<dbReference type="EMBL" id="JASCZI010000240">
    <property type="protein sequence ID" value="MED6110382.1"/>
    <property type="molecule type" value="Genomic_DNA"/>
</dbReference>
<dbReference type="Proteomes" id="UP001341840">
    <property type="component" value="Unassembled WGS sequence"/>
</dbReference>
<feature type="non-terminal residue" evidence="3">
    <location>
        <position position="65"/>
    </location>
</feature>
<keyword evidence="2" id="KW-0472">Membrane</keyword>
<evidence type="ECO:0000256" key="2">
    <source>
        <dbReference type="SAM" id="Phobius"/>
    </source>
</evidence>
<feature type="region of interest" description="Disordered" evidence="1">
    <location>
        <begin position="1"/>
        <end position="24"/>
    </location>
</feature>
<keyword evidence="2" id="KW-0812">Transmembrane</keyword>
<name>A0ABU6QFR7_9FABA</name>
<proteinExistence type="predicted"/>
<protein>
    <submittedName>
        <fullName evidence="3">Uncharacterized protein</fullName>
    </submittedName>
</protein>
<evidence type="ECO:0000256" key="1">
    <source>
        <dbReference type="SAM" id="MobiDB-lite"/>
    </source>
</evidence>
<evidence type="ECO:0000313" key="3">
    <source>
        <dbReference type="EMBL" id="MED6110382.1"/>
    </source>
</evidence>
<keyword evidence="2" id="KW-1133">Transmembrane helix</keyword>
<comment type="caution">
    <text evidence="3">The sequence shown here is derived from an EMBL/GenBank/DDBJ whole genome shotgun (WGS) entry which is preliminary data.</text>
</comment>
<evidence type="ECO:0000313" key="4">
    <source>
        <dbReference type="Proteomes" id="UP001341840"/>
    </source>
</evidence>
<gene>
    <name evidence="3" type="ORF">PIB30_042321</name>
</gene>
<reference evidence="3 4" key="1">
    <citation type="journal article" date="2023" name="Plants (Basel)">
        <title>Bridging the Gap: Combining Genomics and Transcriptomics Approaches to Understand Stylosanthes scabra, an Orphan Legume from the Brazilian Caatinga.</title>
        <authorList>
            <person name="Ferreira-Neto J.R.C."/>
            <person name="da Silva M.D."/>
            <person name="Binneck E."/>
            <person name="de Melo N.F."/>
            <person name="da Silva R.H."/>
            <person name="de Melo A.L.T.M."/>
            <person name="Pandolfi V."/>
            <person name="Bustamante F.O."/>
            <person name="Brasileiro-Vidal A.C."/>
            <person name="Benko-Iseppon A.M."/>
        </authorList>
    </citation>
    <scope>NUCLEOTIDE SEQUENCE [LARGE SCALE GENOMIC DNA]</scope>
    <source>
        <tissue evidence="3">Leaves</tissue>
    </source>
</reference>
<organism evidence="3 4">
    <name type="scientific">Stylosanthes scabra</name>
    <dbReference type="NCBI Taxonomy" id="79078"/>
    <lineage>
        <taxon>Eukaryota</taxon>
        <taxon>Viridiplantae</taxon>
        <taxon>Streptophyta</taxon>
        <taxon>Embryophyta</taxon>
        <taxon>Tracheophyta</taxon>
        <taxon>Spermatophyta</taxon>
        <taxon>Magnoliopsida</taxon>
        <taxon>eudicotyledons</taxon>
        <taxon>Gunneridae</taxon>
        <taxon>Pentapetalae</taxon>
        <taxon>rosids</taxon>
        <taxon>fabids</taxon>
        <taxon>Fabales</taxon>
        <taxon>Fabaceae</taxon>
        <taxon>Papilionoideae</taxon>
        <taxon>50 kb inversion clade</taxon>
        <taxon>dalbergioids sensu lato</taxon>
        <taxon>Dalbergieae</taxon>
        <taxon>Pterocarpus clade</taxon>
        <taxon>Stylosanthes</taxon>
    </lineage>
</organism>
<keyword evidence="4" id="KW-1185">Reference proteome</keyword>
<sequence length="65" mass="6921">MTGSPPLCFNAPSSSSRRDADGKKRGHTCYRLHQILVQAPASVSAAVLLAGGCWAARRRREALLG</sequence>
<feature type="transmembrane region" description="Helical" evidence="2">
    <location>
        <begin position="35"/>
        <end position="56"/>
    </location>
</feature>
<accession>A0ABU6QFR7</accession>